<proteinExistence type="inferred from homology"/>
<dbReference type="EMBL" id="FONY01000002">
    <property type="protein sequence ID" value="SFE48967.1"/>
    <property type="molecule type" value="Genomic_DNA"/>
</dbReference>
<dbReference type="PANTHER" id="PTHR36842:SF1">
    <property type="entry name" value="PROTEIN TOLB"/>
    <property type="match status" value="1"/>
</dbReference>
<comment type="similarity">
    <text evidence="1">Belongs to the TolB family.</text>
</comment>
<gene>
    <name evidence="3" type="ORF">SAMN04488541_100264</name>
</gene>
<dbReference type="InterPro" id="IPR011042">
    <property type="entry name" value="6-blade_b-propeller_TolB-like"/>
</dbReference>
<keyword evidence="2" id="KW-0472">Membrane</keyword>
<accession>A0A1I2AYY8</accession>
<dbReference type="Gene3D" id="2.120.10.30">
    <property type="entry name" value="TolB, C-terminal domain"/>
    <property type="match status" value="2"/>
</dbReference>
<dbReference type="InterPro" id="IPR011659">
    <property type="entry name" value="WD40"/>
</dbReference>
<evidence type="ECO:0000256" key="2">
    <source>
        <dbReference type="SAM" id="Phobius"/>
    </source>
</evidence>
<dbReference type="AlphaFoldDB" id="A0A1I2AYY8"/>
<reference evidence="3 4" key="1">
    <citation type="submission" date="2016-10" db="EMBL/GenBank/DDBJ databases">
        <authorList>
            <person name="de Groot N.N."/>
        </authorList>
    </citation>
    <scope>NUCLEOTIDE SEQUENCE [LARGE SCALE GENOMIC DNA]</scope>
    <source>
        <strain>GEY</strain>
        <strain evidence="4">DSM 9560</strain>
    </source>
</reference>
<organism evidence="3 4">
    <name type="scientific">Thermoflexibacter ruber</name>
    <dbReference type="NCBI Taxonomy" id="1003"/>
    <lineage>
        <taxon>Bacteria</taxon>
        <taxon>Pseudomonadati</taxon>
        <taxon>Bacteroidota</taxon>
        <taxon>Cytophagia</taxon>
        <taxon>Cytophagales</taxon>
        <taxon>Thermoflexibacteraceae</taxon>
        <taxon>Thermoflexibacter</taxon>
    </lineage>
</organism>
<dbReference type="PANTHER" id="PTHR36842">
    <property type="entry name" value="PROTEIN TOLB HOMOLOG"/>
    <property type="match status" value="1"/>
</dbReference>
<keyword evidence="4" id="KW-1185">Reference proteome</keyword>
<dbReference type="Proteomes" id="UP000199513">
    <property type="component" value="Unassembled WGS sequence"/>
</dbReference>
<name>A0A1I2AYY8_9BACT</name>
<evidence type="ECO:0000256" key="1">
    <source>
        <dbReference type="ARBA" id="ARBA00009820"/>
    </source>
</evidence>
<keyword evidence="2" id="KW-1133">Transmembrane helix</keyword>
<keyword evidence="2" id="KW-0812">Transmembrane</keyword>
<dbReference type="SUPFAM" id="SSF82171">
    <property type="entry name" value="DPP6 N-terminal domain-like"/>
    <property type="match status" value="1"/>
</dbReference>
<dbReference type="Pfam" id="PF07676">
    <property type="entry name" value="PD40"/>
    <property type="match status" value="5"/>
</dbReference>
<evidence type="ECO:0000313" key="4">
    <source>
        <dbReference type="Proteomes" id="UP000199513"/>
    </source>
</evidence>
<dbReference type="STRING" id="1003.SAMN04488541_100264"/>
<dbReference type="RefSeq" id="WP_245763958.1">
    <property type="nucleotide sequence ID" value="NZ_FONY01000002.1"/>
</dbReference>
<sequence>MKKYITILVINMIILGFVILSSSTSRNTLTQKSANHQQSDTDSLRYKEEKHLRNLRQLTFGGDNAEAYFSFDNQKIVFQSNYKMWGLECDQIFYFDLKDGDMRNKKPQMISTSKGRTTCSYFLPDNQSIIYASTHKGGDACPPVPNRNTGKYLWAIHDDYDIFVADLNGKIKKQLTKTKGYDAEATVSPKGDKIVFTSTRSGDLELWVMNIDGSKPKQITKDLGYDGGAFFSPDGSKIVFRASRPKTPEEIKEYKDLLKDGLVQPTNMEIFVCNADGSDLRQVTNLGKANWAPFFTPDGKKILFSSNHASKRGFQFNIYMINLDGTGLEQITYDGVFDSFPMFSYDGKKLIFSSNRNNNGTRDTNLFIADWVD</sequence>
<evidence type="ECO:0000313" key="3">
    <source>
        <dbReference type="EMBL" id="SFE48967.1"/>
    </source>
</evidence>
<feature type="transmembrane region" description="Helical" evidence="2">
    <location>
        <begin position="5"/>
        <end position="23"/>
    </location>
</feature>
<protein>
    <submittedName>
        <fullName evidence="3">WD40-like Beta Propeller Repeat</fullName>
    </submittedName>
</protein>